<keyword evidence="4" id="KW-1185">Reference proteome</keyword>
<dbReference type="Gene3D" id="1.20.1600.10">
    <property type="entry name" value="Outer membrane efflux proteins (OEP)"/>
    <property type="match status" value="1"/>
</dbReference>
<organism evidence="3 4">
    <name type="scientific">Noviherbaspirillum suwonense</name>
    <dbReference type="NCBI Taxonomy" id="1224511"/>
    <lineage>
        <taxon>Bacteria</taxon>
        <taxon>Pseudomonadati</taxon>
        <taxon>Pseudomonadota</taxon>
        <taxon>Betaproteobacteria</taxon>
        <taxon>Burkholderiales</taxon>
        <taxon>Oxalobacteraceae</taxon>
        <taxon>Noviherbaspirillum</taxon>
    </lineage>
</organism>
<comment type="caution">
    <text evidence="3">The sequence shown here is derived from an EMBL/GenBank/DDBJ whole genome shotgun (WGS) entry which is preliminary data.</text>
</comment>
<comment type="subcellular location">
    <subcellularLocation>
        <location evidence="2">Cell membrane</location>
        <topology evidence="2">Lipid-anchor</topology>
    </subcellularLocation>
</comment>
<dbReference type="RefSeq" id="WP_283442708.1">
    <property type="nucleotide sequence ID" value="NZ_FXUL01000009.1"/>
</dbReference>
<dbReference type="Pfam" id="PF02321">
    <property type="entry name" value="OEP"/>
    <property type="match status" value="2"/>
</dbReference>
<protein>
    <submittedName>
        <fullName evidence="3">Efflux transporter, outer membrane factor (OMF) lipoprotein, NodT family</fullName>
    </submittedName>
</protein>
<keyword evidence="2" id="KW-0564">Palmitate</keyword>
<keyword evidence="2" id="KW-0812">Transmembrane</keyword>
<dbReference type="Gene3D" id="2.20.200.10">
    <property type="entry name" value="Outer membrane efflux proteins (OEP)"/>
    <property type="match status" value="1"/>
</dbReference>
<sequence>MTAMDAQTTMPADAGPGAQRPAGRACLAAALLVLAGCAAGPDFRRPAAPAVGSYAAGGMPTAAVAARHGSQTFHPGDAVPANWWRMFGSAEMDATVGQAIANNATLQSAQASLRQSQENLRAGHGVFYPSVDAGFSAVRQRASPLRLGVGGAGGLFNLFTLSATVSYALDVFGGERRTVEALAAQADYQRHAALAAYLTLTGNVVNALIARAGYQAQIRATETLVLRQKEQLAIAQAQASAGAVPASVLGIASQLASSQAAIPPLRQKADQAAHLLASLSGKLPAEWQPATVEIETLVLPRDLPLSLPSELVRQRPDILEAEALLQLASANIGIAAAAMFPSFRLDGSYGRNSNTVGGLGAGDAAFWQLGPSASMPLFHGGSLLHRRQAAVEGYRKSMEDYRQAVLDAFAQVADVLTALGHDAQALQAQDEALESARRALELVQANFQAGLVNYLDVLTADTQFYRAQIGQLQALAQRYQDTTALFIALGGGWQSAPAHAVSGVEPKEGRE</sequence>
<dbReference type="PANTHER" id="PTHR30203">
    <property type="entry name" value="OUTER MEMBRANE CATION EFFLUX PROTEIN"/>
    <property type="match status" value="1"/>
</dbReference>
<reference evidence="3 4" key="1">
    <citation type="submission" date="2017-05" db="EMBL/GenBank/DDBJ databases">
        <authorList>
            <person name="Varghese N."/>
            <person name="Submissions S."/>
        </authorList>
    </citation>
    <scope>NUCLEOTIDE SEQUENCE [LARGE SCALE GENOMIC DNA]</scope>
    <source>
        <strain evidence="3 4">DSM 26001</strain>
    </source>
</reference>
<accession>A0ABY1QCW9</accession>
<dbReference type="PANTHER" id="PTHR30203:SF33">
    <property type="entry name" value="BLR4455 PROTEIN"/>
    <property type="match status" value="1"/>
</dbReference>
<evidence type="ECO:0000256" key="1">
    <source>
        <dbReference type="ARBA" id="ARBA00007613"/>
    </source>
</evidence>
<keyword evidence="2" id="KW-1134">Transmembrane beta strand</keyword>
<dbReference type="SUPFAM" id="SSF56954">
    <property type="entry name" value="Outer membrane efflux proteins (OEP)"/>
    <property type="match status" value="1"/>
</dbReference>
<keyword evidence="2 3" id="KW-0449">Lipoprotein</keyword>
<dbReference type="InterPro" id="IPR010131">
    <property type="entry name" value="MdtP/NodT-like"/>
</dbReference>
<comment type="similarity">
    <text evidence="1 2">Belongs to the outer membrane factor (OMF) (TC 1.B.17) family.</text>
</comment>
<name>A0ABY1QCW9_9BURK</name>
<proteinExistence type="inferred from homology"/>
<dbReference type="NCBIfam" id="TIGR01845">
    <property type="entry name" value="outer_NodT"/>
    <property type="match status" value="1"/>
</dbReference>
<evidence type="ECO:0000313" key="3">
    <source>
        <dbReference type="EMBL" id="SMP63235.1"/>
    </source>
</evidence>
<dbReference type="EMBL" id="FXUL01000009">
    <property type="protein sequence ID" value="SMP63235.1"/>
    <property type="molecule type" value="Genomic_DNA"/>
</dbReference>
<gene>
    <name evidence="3" type="ORF">SAMN06295970_10932</name>
</gene>
<evidence type="ECO:0000256" key="2">
    <source>
        <dbReference type="RuleBase" id="RU362097"/>
    </source>
</evidence>
<evidence type="ECO:0000313" key="4">
    <source>
        <dbReference type="Proteomes" id="UP001158049"/>
    </source>
</evidence>
<dbReference type="Proteomes" id="UP001158049">
    <property type="component" value="Unassembled WGS sequence"/>
</dbReference>
<keyword evidence="2" id="KW-0472">Membrane</keyword>
<dbReference type="InterPro" id="IPR003423">
    <property type="entry name" value="OMP_efflux"/>
</dbReference>